<evidence type="ECO:0000256" key="1">
    <source>
        <dbReference type="ARBA" id="ARBA00023115"/>
    </source>
</evidence>
<gene>
    <name evidence="3" type="ORF">GCM10009823_32600</name>
</gene>
<evidence type="ECO:0000256" key="2">
    <source>
        <dbReference type="SAM" id="MobiDB-lite"/>
    </source>
</evidence>
<feature type="region of interest" description="Disordered" evidence="2">
    <location>
        <begin position="1"/>
        <end position="25"/>
    </location>
</feature>
<proteinExistence type="predicted"/>
<dbReference type="PANTHER" id="PTHR43317:SF1">
    <property type="entry name" value="THERMOSPERMINE SYNTHASE ACAULIS5"/>
    <property type="match status" value="1"/>
</dbReference>
<accession>A0ABP5IW62</accession>
<sequence length="267" mass="28030">MAQKRTRTPGTPSTGPFPIDTGTASFDPVPGAPGSFVLTVNGVPSSPYSAADPRRLDFEYMRWAVAGIDTALPGSTLRALHVGGAACALPRRIAADRPGSRQTVVEIDAALVTWVRAHLELPRSPAVAVRAADGAAEIAAFRDDSLDLLVRDAFAGDATPAALQSPEWFSSVARVLRAEGLYASNVADRAGRSALREELRALTGHFAHVCALSGGRLAGRPGGNVMVFASHRPLDPRELTRRARAEGCAVPVAHSRTELLSACGLPL</sequence>
<dbReference type="Proteomes" id="UP001500984">
    <property type="component" value="Unassembled WGS sequence"/>
</dbReference>
<keyword evidence="4" id="KW-1185">Reference proteome</keyword>
<dbReference type="InterPro" id="IPR029063">
    <property type="entry name" value="SAM-dependent_MTases_sf"/>
</dbReference>
<dbReference type="EMBL" id="BAAAPZ010000019">
    <property type="protein sequence ID" value="GAA2106504.1"/>
    <property type="molecule type" value="Genomic_DNA"/>
</dbReference>
<keyword evidence="1" id="KW-0620">Polyamine biosynthesis</keyword>
<organism evidence="3 4">
    <name type="scientific">Brevibacterium salitolerans</name>
    <dbReference type="NCBI Taxonomy" id="1403566"/>
    <lineage>
        <taxon>Bacteria</taxon>
        <taxon>Bacillati</taxon>
        <taxon>Actinomycetota</taxon>
        <taxon>Actinomycetes</taxon>
        <taxon>Micrococcales</taxon>
        <taxon>Brevibacteriaceae</taxon>
        <taxon>Brevibacterium</taxon>
    </lineage>
</organism>
<dbReference type="SUPFAM" id="SSF53335">
    <property type="entry name" value="S-adenosyl-L-methionine-dependent methyltransferases"/>
    <property type="match status" value="1"/>
</dbReference>
<dbReference type="NCBIfam" id="NF037959">
    <property type="entry name" value="MFS_SpdSyn"/>
    <property type="match status" value="1"/>
</dbReference>
<evidence type="ECO:0000313" key="3">
    <source>
        <dbReference type="EMBL" id="GAA2106504.1"/>
    </source>
</evidence>
<protein>
    <submittedName>
        <fullName evidence="3">Fused MFS/spermidine synthase</fullName>
    </submittedName>
</protein>
<evidence type="ECO:0000313" key="4">
    <source>
        <dbReference type="Proteomes" id="UP001500984"/>
    </source>
</evidence>
<dbReference type="PANTHER" id="PTHR43317">
    <property type="entry name" value="THERMOSPERMINE SYNTHASE ACAULIS5"/>
    <property type="match status" value="1"/>
</dbReference>
<comment type="caution">
    <text evidence="3">The sequence shown here is derived from an EMBL/GenBank/DDBJ whole genome shotgun (WGS) entry which is preliminary data.</text>
</comment>
<name>A0ABP5IW62_9MICO</name>
<dbReference type="Gene3D" id="3.40.50.150">
    <property type="entry name" value="Vaccinia Virus protein VP39"/>
    <property type="match status" value="1"/>
</dbReference>
<feature type="compositionally biased region" description="Low complexity" evidence="2">
    <location>
        <begin position="8"/>
        <end position="18"/>
    </location>
</feature>
<dbReference type="RefSeq" id="WP_291794861.1">
    <property type="nucleotide sequence ID" value="NZ_BAAAPZ010000019.1"/>
</dbReference>
<reference evidence="4" key="1">
    <citation type="journal article" date="2019" name="Int. J. Syst. Evol. Microbiol.">
        <title>The Global Catalogue of Microorganisms (GCM) 10K type strain sequencing project: providing services to taxonomists for standard genome sequencing and annotation.</title>
        <authorList>
            <consortium name="The Broad Institute Genomics Platform"/>
            <consortium name="The Broad Institute Genome Sequencing Center for Infectious Disease"/>
            <person name="Wu L."/>
            <person name="Ma J."/>
        </authorList>
    </citation>
    <scope>NUCLEOTIDE SEQUENCE [LARGE SCALE GENOMIC DNA]</scope>
    <source>
        <strain evidence="4">JCM 15900</strain>
    </source>
</reference>